<accession>A0ABS6EU41</accession>
<dbReference type="InterPro" id="IPR014564">
    <property type="entry name" value="UCP031503_TM"/>
</dbReference>
<dbReference type="PANTHER" id="PTHR41771:SF1">
    <property type="entry name" value="MEMBRANE PROTEIN"/>
    <property type="match status" value="1"/>
</dbReference>
<reference evidence="2 3" key="1">
    <citation type="submission" date="2021-06" db="EMBL/GenBank/DDBJ databases">
        <authorList>
            <person name="Sun Q."/>
            <person name="Li D."/>
        </authorList>
    </citation>
    <scope>NUCLEOTIDE SEQUENCE [LARGE SCALE GENOMIC DNA]</scope>
    <source>
        <strain evidence="2 3">MSJd-7</strain>
    </source>
</reference>
<evidence type="ECO:0000256" key="1">
    <source>
        <dbReference type="SAM" id="Phobius"/>
    </source>
</evidence>
<evidence type="ECO:0000313" key="2">
    <source>
        <dbReference type="EMBL" id="MBU5491209.1"/>
    </source>
</evidence>
<name>A0ABS6EU41_9FIRM</name>
<feature type="transmembrane region" description="Helical" evidence="1">
    <location>
        <begin position="76"/>
        <end position="101"/>
    </location>
</feature>
<dbReference type="Proteomes" id="UP000783588">
    <property type="component" value="Unassembled WGS sequence"/>
</dbReference>
<proteinExistence type="predicted"/>
<keyword evidence="1" id="KW-0472">Membrane</keyword>
<feature type="transmembrane region" description="Helical" evidence="1">
    <location>
        <begin position="34"/>
        <end position="64"/>
    </location>
</feature>
<sequence>MVKILAVILLVLMLAVGRDRGLQAFLTILMNVGILAAVLYAITLGISPLPVSAIAGMLLTVLILFYQNGYNLKTKVAFAVILAVEIILFLIGMILCCKGHAGGYSEVKINLDDGLFLDGNVGLSMLQVEIAVILLSLLGAIKDAAVAVTSAVYEVHENNPSLLPSQLFGSGLKIGREILATTMNTLFFACVGESLLLFNIICYWGYSFGYILNSKALFQVLLYTGIAAIGCIAAIPLAAIAMAMTLKRRDGTGAPPRGQHTEGEA</sequence>
<evidence type="ECO:0000313" key="3">
    <source>
        <dbReference type="Proteomes" id="UP000783588"/>
    </source>
</evidence>
<organism evidence="2 3">
    <name type="scientific">Butyricicoccus intestinisimiae</name>
    <dbReference type="NCBI Taxonomy" id="2841509"/>
    <lineage>
        <taxon>Bacteria</taxon>
        <taxon>Bacillati</taxon>
        <taxon>Bacillota</taxon>
        <taxon>Clostridia</taxon>
        <taxon>Eubacteriales</taxon>
        <taxon>Butyricicoccaceae</taxon>
        <taxon>Butyricicoccus</taxon>
    </lineage>
</organism>
<dbReference type="PANTHER" id="PTHR41771">
    <property type="entry name" value="MEMBRANE PROTEIN-RELATED"/>
    <property type="match status" value="1"/>
</dbReference>
<dbReference type="InterPro" id="IPR012507">
    <property type="entry name" value="YibE_F"/>
</dbReference>
<gene>
    <name evidence="2" type="ORF">KQI75_11380</name>
</gene>
<keyword evidence="3" id="KW-1185">Reference proteome</keyword>
<feature type="transmembrane region" description="Helical" evidence="1">
    <location>
        <begin position="121"/>
        <end position="141"/>
    </location>
</feature>
<dbReference type="EMBL" id="JAHLQI010000006">
    <property type="protein sequence ID" value="MBU5491209.1"/>
    <property type="molecule type" value="Genomic_DNA"/>
</dbReference>
<keyword evidence="1" id="KW-1133">Transmembrane helix</keyword>
<dbReference type="Pfam" id="PF07907">
    <property type="entry name" value="YibE_F"/>
    <property type="match status" value="1"/>
</dbReference>
<feature type="transmembrane region" description="Helical" evidence="1">
    <location>
        <begin position="218"/>
        <end position="240"/>
    </location>
</feature>
<dbReference type="PIRSF" id="PIRSF031503">
    <property type="entry name" value="UCP031503_mp"/>
    <property type="match status" value="1"/>
</dbReference>
<comment type="caution">
    <text evidence="2">The sequence shown here is derived from an EMBL/GenBank/DDBJ whole genome shotgun (WGS) entry which is preliminary data.</text>
</comment>
<protein>
    <submittedName>
        <fullName evidence="2">YibE/F family protein</fullName>
    </submittedName>
</protein>
<feature type="transmembrane region" description="Helical" evidence="1">
    <location>
        <begin position="186"/>
        <end position="206"/>
    </location>
</feature>
<dbReference type="RefSeq" id="WP_216470918.1">
    <property type="nucleotide sequence ID" value="NZ_JAHLQI010000006.1"/>
</dbReference>
<keyword evidence="1" id="KW-0812">Transmembrane</keyword>